<name>A0A6J8ER52_MYTCO</name>
<evidence type="ECO:0000256" key="1">
    <source>
        <dbReference type="ARBA" id="ARBA00022729"/>
    </source>
</evidence>
<keyword evidence="2" id="KW-1015">Disulfide bond</keyword>
<feature type="domain" description="UMOD/GP2/OIT3-like D8C" evidence="3">
    <location>
        <begin position="71"/>
        <end position="135"/>
    </location>
</feature>
<dbReference type="InterPro" id="IPR057774">
    <property type="entry name" value="D8C_UMOD/GP2/OIT3-like"/>
</dbReference>
<dbReference type="EMBL" id="CACVKT020009526">
    <property type="protein sequence ID" value="CAC5422192.1"/>
    <property type="molecule type" value="Genomic_DNA"/>
</dbReference>
<dbReference type="AlphaFoldDB" id="A0A6J8ER52"/>
<keyword evidence="1" id="KW-0732">Signal</keyword>
<organism evidence="4 5">
    <name type="scientific">Mytilus coruscus</name>
    <name type="common">Sea mussel</name>
    <dbReference type="NCBI Taxonomy" id="42192"/>
    <lineage>
        <taxon>Eukaryota</taxon>
        <taxon>Metazoa</taxon>
        <taxon>Spiralia</taxon>
        <taxon>Lophotrochozoa</taxon>
        <taxon>Mollusca</taxon>
        <taxon>Bivalvia</taxon>
        <taxon>Autobranchia</taxon>
        <taxon>Pteriomorphia</taxon>
        <taxon>Mytilida</taxon>
        <taxon>Mytiloidea</taxon>
        <taxon>Mytilidae</taxon>
        <taxon>Mytilinae</taxon>
        <taxon>Mytilus</taxon>
    </lineage>
</organism>
<dbReference type="Proteomes" id="UP000507470">
    <property type="component" value="Unassembled WGS sequence"/>
</dbReference>
<protein>
    <recommendedName>
        <fullName evidence="3">UMOD/GP2/OIT3-like D8C domain-containing protein</fullName>
    </recommendedName>
</protein>
<proteinExistence type="predicted"/>
<evidence type="ECO:0000259" key="3">
    <source>
        <dbReference type="Pfam" id="PF23283"/>
    </source>
</evidence>
<reference evidence="4 5" key="1">
    <citation type="submission" date="2020-06" db="EMBL/GenBank/DDBJ databases">
        <authorList>
            <person name="Li R."/>
            <person name="Bekaert M."/>
        </authorList>
    </citation>
    <scope>NUCLEOTIDE SEQUENCE [LARGE SCALE GENOMIC DNA]</scope>
    <source>
        <strain evidence="5">wild</strain>
    </source>
</reference>
<accession>A0A6J8ER52</accession>
<keyword evidence="5" id="KW-1185">Reference proteome</keyword>
<dbReference type="OrthoDB" id="10001041at2759"/>
<sequence>MYVLGNRIAIDPCEDDSERHLHDMHRRFKNYKTAFQRKHEEMVCDKYLIPQHGAWFMSYNDMPSEPPTFLDCGTTHPIWLNGTIPTISEGVVDRTACKVGFMSYCDEEIPVKIKRCEKYTAYFLLPTKHCPEAYCFGIKKDPPLPKPVVKPTLYNENESSVDRLQFECYMNISSLNFAYYEVTWKWGTSSLTLKNESSQFSSLRLTDEHFKTLGVDITCTVKALHFEHDVLGLNATSNKFYAGLKFQEHIIKIQKGEVVMIPYQLTIPLSCQMDTCGINVNVIIKGKSELDTCDGQLYAIPRGNSTIDIMPNDWNTTHNIEMKHIGRKGYGVKPSSFTVGIKVDLSNSNFIHHVNIPELHVQMELTPCNSNVAYCICGLAVRAGGDIFVIYLCGGKTIIKYGTCYDKILRVKRAKRNTKQYKITFPTGTEISANIFLHGGYGGTMNVEVRGSGDDRGQSQGLCGRMTGKREDNMLIRGKNSTDTTGGSWSKYQDFSDSWRKDSENLFRWPNDLPIDKWTDFKLNPEESSVLSCDNDNSYEIVQPASCEGNYSLSIPKIVNKILPTKTGTHRQYNISQAQTFCKTEIKATNAYKECAAGLPAKMCSSESESSDSVSSSQSEANFDECGQYGYILEPEYTEEEL</sequence>
<dbReference type="Pfam" id="PF23283">
    <property type="entry name" value="D8C_UMOD"/>
    <property type="match status" value="1"/>
</dbReference>
<gene>
    <name evidence="4" type="ORF">MCOR_54257</name>
</gene>
<evidence type="ECO:0000256" key="2">
    <source>
        <dbReference type="ARBA" id="ARBA00023157"/>
    </source>
</evidence>
<evidence type="ECO:0000313" key="5">
    <source>
        <dbReference type="Proteomes" id="UP000507470"/>
    </source>
</evidence>
<evidence type="ECO:0000313" key="4">
    <source>
        <dbReference type="EMBL" id="CAC5422192.1"/>
    </source>
</evidence>